<evidence type="ECO:0000256" key="4">
    <source>
        <dbReference type="ARBA" id="ARBA00035202"/>
    </source>
</evidence>
<dbReference type="KEGG" id="nml:Namu_1018"/>
<dbReference type="OrthoDB" id="3186107at2"/>
<evidence type="ECO:0000313" key="7">
    <source>
        <dbReference type="EMBL" id="ACV77427.1"/>
    </source>
</evidence>
<dbReference type="HOGENOM" id="CLU_092227_1_0_11"/>
<comment type="similarity">
    <text evidence="1 5">Belongs to the universal ribosomal protein uL10 family.</text>
</comment>
<name>C8XBG5_NAKMY</name>
<evidence type="ECO:0000256" key="1">
    <source>
        <dbReference type="ARBA" id="ARBA00008889"/>
    </source>
</evidence>
<proteinExistence type="inferred from homology"/>
<evidence type="ECO:0000256" key="3">
    <source>
        <dbReference type="ARBA" id="ARBA00023274"/>
    </source>
</evidence>
<dbReference type="SUPFAM" id="SSF160369">
    <property type="entry name" value="Ribosomal protein L10-like"/>
    <property type="match status" value="1"/>
</dbReference>
<dbReference type="EMBL" id="CP001737">
    <property type="protein sequence ID" value="ACV77427.1"/>
    <property type="molecule type" value="Genomic_DNA"/>
</dbReference>
<dbReference type="InterPro" id="IPR001790">
    <property type="entry name" value="Ribosomal_uL10"/>
</dbReference>
<dbReference type="GO" id="GO:0006412">
    <property type="term" value="P:translation"/>
    <property type="evidence" value="ECO:0007669"/>
    <property type="project" value="UniProtKB-UniRule"/>
</dbReference>
<feature type="compositionally biased region" description="Low complexity" evidence="6">
    <location>
        <begin position="171"/>
        <end position="190"/>
    </location>
</feature>
<accession>C8XBG5</accession>
<dbReference type="InParanoid" id="C8XBG5"/>
<dbReference type="Gene3D" id="6.10.250.290">
    <property type="match status" value="1"/>
</dbReference>
<reference evidence="7 8" key="2">
    <citation type="journal article" date="2010" name="Stand. Genomic Sci.">
        <title>Complete genome sequence of Nakamurella multipartita type strain (Y-104).</title>
        <authorList>
            <person name="Tice H."/>
            <person name="Mayilraj S."/>
            <person name="Sims D."/>
            <person name="Lapidus A."/>
            <person name="Nolan M."/>
            <person name="Lucas S."/>
            <person name="Glavina Del Rio T."/>
            <person name="Copeland A."/>
            <person name="Cheng J.F."/>
            <person name="Meincke L."/>
            <person name="Bruce D."/>
            <person name="Goodwin L."/>
            <person name="Pitluck S."/>
            <person name="Ivanova N."/>
            <person name="Mavromatis K."/>
            <person name="Ovchinnikova G."/>
            <person name="Pati A."/>
            <person name="Chen A."/>
            <person name="Palaniappan K."/>
            <person name="Land M."/>
            <person name="Hauser L."/>
            <person name="Chang Y.J."/>
            <person name="Jeffries C.D."/>
            <person name="Detter J.C."/>
            <person name="Brettin T."/>
            <person name="Rohde M."/>
            <person name="Goker M."/>
            <person name="Bristow J."/>
            <person name="Eisen J.A."/>
            <person name="Markowitz V."/>
            <person name="Hugenholtz P."/>
            <person name="Kyrpides N.C."/>
            <person name="Klenk H.P."/>
            <person name="Chen F."/>
        </authorList>
    </citation>
    <scope>NUCLEOTIDE SEQUENCE [LARGE SCALE GENOMIC DNA]</scope>
    <source>
        <strain evidence="8">ATCC 700099 / DSM 44233 / CIP 104796 / JCM 9543 / NBRC 105858 / Y-104</strain>
    </source>
</reference>
<dbReference type="AlphaFoldDB" id="C8XBG5"/>
<dbReference type="RefSeq" id="WP_015746341.1">
    <property type="nucleotide sequence ID" value="NC_013235.1"/>
</dbReference>
<evidence type="ECO:0000256" key="2">
    <source>
        <dbReference type="ARBA" id="ARBA00022980"/>
    </source>
</evidence>
<dbReference type="CDD" id="cd05797">
    <property type="entry name" value="Ribosomal_L10"/>
    <property type="match status" value="1"/>
</dbReference>
<dbReference type="InterPro" id="IPR047865">
    <property type="entry name" value="Ribosomal_uL10_bac_type"/>
</dbReference>
<dbReference type="HAMAP" id="MF_00362">
    <property type="entry name" value="Ribosomal_uL10"/>
    <property type="match status" value="1"/>
</dbReference>
<dbReference type="InterPro" id="IPR043141">
    <property type="entry name" value="Ribosomal_uL10-like_sf"/>
</dbReference>
<evidence type="ECO:0000313" key="8">
    <source>
        <dbReference type="Proteomes" id="UP000002218"/>
    </source>
</evidence>
<dbReference type="FunCoup" id="C8XBG5">
    <property type="interactions" value="272"/>
</dbReference>
<dbReference type="InterPro" id="IPR022973">
    <property type="entry name" value="Ribosomal_uL10_bac"/>
</dbReference>
<keyword evidence="2 5" id="KW-0689">Ribosomal protein</keyword>
<dbReference type="PANTHER" id="PTHR11560">
    <property type="entry name" value="39S RIBOSOMAL PROTEIN L10, MITOCHONDRIAL"/>
    <property type="match status" value="1"/>
</dbReference>
<feature type="region of interest" description="Disordered" evidence="6">
    <location>
        <begin position="171"/>
        <end position="202"/>
    </location>
</feature>
<comment type="function">
    <text evidence="5">Forms part of the ribosomal stalk, playing a central role in the interaction of the ribosome with GTP-bound translation factors.</text>
</comment>
<dbReference type="STRING" id="479431.Namu_1018"/>
<dbReference type="GO" id="GO:0070180">
    <property type="term" value="F:large ribosomal subunit rRNA binding"/>
    <property type="evidence" value="ECO:0007669"/>
    <property type="project" value="UniProtKB-UniRule"/>
</dbReference>
<organism evidence="7 8">
    <name type="scientific">Nakamurella multipartita (strain ATCC 700099 / DSM 44233 / CIP 104796 / JCM 9543 / NBRC 105858 / Y-104)</name>
    <name type="common">Microsphaera multipartita</name>
    <dbReference type="NCBI Taxonomy" id="479431"/>
    <lineage>
        <taxon>Bacteria</taxon>
        <taxon>Bacillati</taxon>
        <taxon>Actinomycetota</taxon>
        <taxon>Actinomycetes</taxon>
        <taxon>Nakamurellales</taxon>
        <taxon>Nakamurellaceae</taxon>
        <taxon>Nakamurella</taxon>
    </lineage>
</organism>
<gene>
    <name evidence="5" type="primary">rplJ</name>
    <name evidence="7" type="ordered locus">Namu_1018</name>
</gene>
<protein>
    <recommendedName>
        <fullName evidence="4 5">Large ribosomal subunit protein uL10</fullName>
    </recommendedName>
</protein>
<comment type="subunit">
    <text evidence="5">Part of the ribosomal stalk of the 50S ribosomal subunit. The N-terminus interacts with L11 and the large rRNA to form the base of the stalk. The C-terminus forms an elongated spine to which L12 dimers bind in a sequential fashion forming a multimeric L10(L12)X complex.</text>
</comment>
<dbReference type="Gene3D" id="3.30.70.1730">
    <property type="match status" value="1"/>
</dbReference>
<dbReference type="NCBIfam" id="NF000955">
    <property type="entry name" value="PRK00099.1-1"/>
    <property type="match status" value="1"/>
</dbReference>
<evidence type="ECO:0000256" key="6">
    <source>
        <dbReference type="SAM" id="MobiDB-lite"/>
    </source>
</evidence>
<dbReference type="GO" id="GO:1990904">
    <property type="term" value="C:ribonucleoprotein complex"/>
    <property type="evidence" value="ECO:0007669"/>
    <property type="project" value="UniProtKB-KW"/>
</dbReference>
<keyword evidence="8" id="KW-1185">Reference proteome</keyword>
<dbReference type="GO" id="GO:0005840">
    <property type="term" value="C:ribosome"/>
    <property type="evidence" value="ECO:0007669"/>
    <property type="project" value="UniProtKB-KW"/>
</dbReference>
<dbReference type="Proteomes" id="UP000002218">
    <property type="component" value="Chromosome"/>
</dbReference>
<keyword evidence="5" id="KW-0694">RNA-binding</keyword>
<dbReference type="Pfam" id="PF00466">
    <property type="entry name" value="Ribosomal_L10"/>
    <property type="match status" value="1"/>
</dbReference>
<evidence type="ECO:0000256" key="5">
    <source>
        <dbReference type="HAMAP-Rule" id="MF_00362"/>
    </source>
</evidence>
<keyword evidence="5" id="KW-0699">rRNA-binding</keyword>
<sequence>MAKTDKVETVAEISEKFRTANAAVVTEYRGLTMAQLTELRRSLGSDTAYTVAKNTLVKRAAADAGVQGLDELFVGPTAVAFVNGEPVDAAKALRDFAKAHPLLVIKGGLLDGRPLEAAEVTKLADLDSREVLLGKLAGAMKGTLTKAAVVLNALPTKTAQLLAALQEKQGAAAGDAPAGDSEAPVAVDAEAAAETETETASA</sequence>
<feature type="compositionally biased region" description="Acidic residues" evidence="6">
    <location>
        <begin position="191"/>
        <end position="202"/>
    </location>
</feature>
<dbReference type="eggNOG" id="COG0244">
    <property type="taxonomic scope" value="Bacteria"/>
</dbReference>
<reference evidence="8" key="1">
    <citation type="submission" date="2009-09" db="EMBL/GenBank/DDBJ databases">
        <title>The complete genome of Nakamurella multipartita DSM 44233.</title>
        <authorList>
            <consortium name="US DOE Joint Genome Institute (JGI-PGF)"/>
            <person name="Lucas S."/>
            <person name="Copeland A."/>
            <person name="Lapidus A."/>
            <person name="Glavina del Rio T."/>
            <person name="Dalin E."/>
            <person name="Tice H."/>
            <person name="Bruce D."/>
            <person name="Goodwin L."/>
            <person name="Pitluck S."/>
            <person name="Kyrpides N."/>
            <person name="Mavromatis K."/>
            <person name="Ivanova N."/>
            <person name="Ovchinnikova G."/>
            <person name="Sims D."/>
            <person name="Meincke L."/>
            <person name="Brettin T."/>
            <person name="Detter J.C."/>
            <person name="Han C."/>
            <person name="Larimer F."/>
            <person name="Land M."/>
            <person name="Hauser L."/>
            <person name="Markowitz V."/>
            <person name="Cheng J.-F."/>
            <person name="Hugenholtz P."/>
            <person name="Woyke T."/>
            <person name="Wu D."/>
            <person name="Klenk H.-P."/>
            <person name="Eisen J.A."/>
        </authorList>
    </citation>
    <scope>NUCLEOTIDE SEQUENCE [LARGE SCALE GENOMIC DNA]</scope>
    <source>
        <strain evidence="8">ATCC 700099 / DSM 44233 / CIP 104796 / JCM 9543 / NBRC 105858 / Y-104</strain>
    </source>
</reference>
<keyword evidence="3 5" id="KW-0687">Ribonucleoprotein</keyword>